<accession>A0A197JL79</accession>
<protein>
    <submittedName>
        <fullName evidence="1">Uncharacterized protein</fullName>
    </submittedName>
</protein>
<sequence>MVVQETPPHAQAVRKVYENDTLGSVPAVSDIFHVACYPDVSSGKDIILWDDILAAFKNVVHVRFVLIHSDLLQFLESR</sequence>
<dbReference type="EMBL" id="KV442075">
    <property type="protein sequence ID" value="OAQ25723.1"/>
    <property type="molecule type" value="Genomic_DNA"/>
</dbReference>
<keyword evidence="2" id="KW-1185">Reference proteome</keyword>
<name>A0A197JL79_9FUNG</name>
<evidence type="ECO:0000313" key="2">
    <source>
        <dbReference type="Proteomes" id="UP000078512"/>
    </source>
</evidence>
<dbReference type="OrthoDB" id="2437973at2759"/>
<dbReference type="AlphaFoldDB" id="A0A197JL79"/>
<dbReference type="Proteomes" id="UP000078512">
    <property type="component" value="Unassembled WGS sequence"/>
</dbReference>
<gene>
    <name evidence="1" type="ORF">K457DRAFT_22768</name>
</gene>
<evidence type="ECO:0000313" key="1">
    <source>
        <dbReference type="EMBL" id="OAQ25723.1"/>
    </source>
</evidence>
<organism evidence="1 2">
    <name type="scientific">Linnemannia elongata AG-77</name>
    <dbReference type="NCBI Taxonomy" id="1314771"/>
    <lineage>
        <taxon>Eukaryota</taxon>
        <taxon>Fungi</taxon>
        <taxon>Fungi incertae sedis</taxon>
        <taxon>Mucoromycota</taxon>
        <taxon>Mortierellomycotina</taxon>
        <taxon>Mortierellomycetes</taxon>
        <taxon>Mortierellales</taxon>
        <taxon>Mortierellaceae</taxon>
        <taxon>Linnemannia</taxon>
    </lineage>
</organism>
<proteinExistence type="predicted"/>
<reference evidence="1 2" key="1">
    <citation type="submission" date="2016-05" db="EMBL/GenBank/DDBJ databases">
        <title>Genome sequencing reveals origins of a unique bacterial endosymbiosis in the earliest lineages of terrestrial Fungi.</title>
        <authorList>
            <consortium name="DOE Joint Genome Institute"/>
            <person name="Uehling J."/>
            <person name="Gryganskyi A."/>
            <person name="Hameed K."/>
            <person name="Tschaplinski T."/>
            <person name="Misztal P."/>
            <person name="Wu S."/>
            <person name="Desiro A."/>
            <person name="Vande Pol N."/>
            <person name="Du Z.-Y."/>
            <person name="Zienkiewicz A."/>
            <person name="Zienkiewicz K."/>
            <person name="Morin E."/>
            <person name="Tisserant E."/>
            <person name="Splivallo R."/>
            <person name="Hainaut M."/>
            <person name="Henrissat B."/>
            <person name="Ohm R."/>
            <person name="Kuo A."/>
            <person name="Yan J."/>
            <person name="Lipzen A."/>
            <person name="Nolan M."/>
            <person name="Labutti K."/>
            <person name="Barry K."/>
            <person name="Goldstein A."/>
            <person name="Labbe J."/>
            <person name="Schadt C."/>
            <person name="Tuskan G."/>
            <person name="Grigoriev I."/>
            <person name="Martin F."/>
            <person name="Vilgalys R."/>
            <person name="Bonito G."/>
        </authorList>
    </citation>
    <scope>NUCLEOTIDE SEQUENCE [LARGE SCALE GENOMIC DNA]</scope>
    <source>
        <strain evidence="1 2">AG-77</strain>
    </source>
</reference>